<dbReference type="Proteomes" id="UP000292974">
    <property type="component" value="Unassembled WGS sequence"/>
</dbReference>
<evidence type="ECO:0000313" key="3">
    <source>
        <dbReference type="Proteomes" id="UP000292974"/>
    </source>
</evidence>
<comment type="caution">
    <text evidence="2">The sequence shown here is derived from an EMBL/GenBank/DDBJ whole genome shotgun (WGS) entry which is preliminary data.</text>
</comment>
<feature type="chain" id="PRO_5029813159" evidence="1">
    <location>
        <begin position="21"/>
        <end position="341"/>
    </location>
</feature>
<dbReference type="RefSeq" id="WP_130715827.1">
    <property type="nucleotide sequence ID" value="NZ_SIOP01000001.1"/>
</dbReference>
<evidence type="ECO:0000256" key="1">
    <source>
        <dbReference type="SAM" id="SignalP"/>
    </source>
</evidence>
<feature type="signal peptide" evidence="1">
    <location>
        <begin position="1"/>
        <end position="20"/>
    </location>
</feature>
<gene>
    <name evidence="2" type="ORF">ELH90_04060</name>
</gene>
<proteinExistence type="predicted"/>
<dbReference type="AlphaFoldDB" id="A0A7M3DQN0"/>
<reference evidence="2 3" key="1">
    <citation type="submission" date="2019-02" db="EMBL/GenBank/DDBJ databases">
        <title>The genomic architecture of introgression among sibling species of bacteria.</title>
        <authorList>
            <person name="Cavassim M.I.A."/>
            <person name="Moeskjaer S."/>
            <person name="Moslemi C."/>
            <person name="Fields B."/>
            <person name="Bachmann A."/>
            <person name="Vilhjalmsson B."/>
            <person name="Schierup M.H."/>
            <person name="Young J.P.W."/>
            <person name="Andersen S.U."/>
        </authorList>
    </citation>
    <scope>NUCLEOTIDE SEQUENCE [LARGE SCALE GENOMIC DNA]</scope>
    <source>
        <strain evidence="2 3">SM135B</strain>
    </source>
</reference>
<accession>A0A7M3DQN0</accession>
<organism evidence="2 3">
    <name type="scientific">Rhizobium leguminosarum</name>
    <dbReference type="NCBI Taxonomy" id="384"/>
    <lineage>
        <taxon>Bacteria</taxon>
        <taxon>Pseudomonadati</taxon>
        <taxon>Pseudomonadota</taxon>
        <taxon>Alphaproteobacteria</taxon>
        <taxon>Hyphomicrobiales</taxon>
        <taxon>Rhizobiaceae</taxon>
        <taxon>Rhizobium/Agrobacterium group</taxon>
        <taxon>Rhizobium</taxon>
    </lineage>
</organism>
<sequence length="341" mass="37358">MKATYLASAVLLLSYGPAFSDPACENEQAQVTSTATRYTNAFNELSLESQREQDAFEPGGDQASDGGIEADFDVSWADVELIFDTPTVTVEQQKLIFGLPQVTMRTRDISFGTPSMVMKRMKTGQYPEFFCDTNTVIPKCTVKWSDTYADIPQPFMEQQHIKLDVPEFTLSDVTVIMGVPEFSMQRQRWVLGLPQFTLKSLKGKVNISADSDETADESAIKPSGDIATLQSRINRAKAQQIADLSFVSHSLFDCFRGSISNQTNSVGFQYKTSIDQLNSVISSISASGGDPTQLRNPDGTVSNLLDQRDALVNAQNKALSTLGDALESLNVSERNGSAKLN</sequence>
<evidence type="ECO:0000313" key="2">
    <source>
        <dbReference type="EMBL" id="TAY50939.1"/>
    </source>
</evidence>
<protein>
    <submittedName>
        <fullName evidence="2">Uncharacterized protein</fullName>
    </submittedName>
</protein>
<keyword evidence="1" id="KW-0732">Signal</keyword>
<dbReference type="EMBL" id="SIOP01000001">
    <property type="protein sequence ID" value="TAY50939.1"/>
    <property type="molecule type" value="Genomic_DNA"/>
</dbReference>
<name>A0A7M3DQN0_RHILE</name>